<dbReference type="Proteomes" id="UP001515480">
    <property type="component" value="Unassembled WGS sequence"/>
</dbReference>
<organism evidence="2 3">
    <name type="scientific">Prymnesium parvum</name>
    <name type="common">Toxic golden alga</name>
    <dbReference type="NCBI Taxonomy" id="97485"/>
    <lineage>
        <taxon>Eukaryota</taxon>
        <taxon>Haptista</taxon>
        <taxon>Haptophyta</taxon>
        <taxon>Prymnesiophyceae</taxon>
        <taxon>Prymnesiales</taxon>
        <taxon>Prymnesiaceae</taxon>
        <taxon>Prymnesium</taxon>
    </lineage>
</organism>
<feature type="compositionally biased region" description="Low complexity" evidence="1">
    <location>
        <begin position="165"/>
        <end position="183"/>
    </location>
</feature>
<reference evidence="2 3" key="1">
    <citation type="journal article" date="2024" name="Science">
        <title>Giant polyketide synthase enzymes in the biosynthesis of giant marine polyether toxins.</title>
        <authorList>
            <person name="Fallon T.R."/>
            <person name="Shende V.V."/>
            <person name="Wierzbicki I.H."/>
            <person name="Pendleton A.L."/>
            <person name="Watervoot N.F."/>
            <person name="Auber R.P."/>
            <person name="Gonzalez D.J."/>
            <person name="Wisecaver J.H."/>
            <person name="Moore B.S."/>
        </authorList>
    </citation>
    <scope>NUCLEOTIDE SEQUENCE [LARGE SCALE GENOMIC DNA]</scope>
    <source>
        <strain evidence="2 3">12B1</strain>
    </source>
</reference>
<evidence type="ECO:0000256" key="1">
    <source>
        <dbReference type="SAM" id="MobiDB-lite"/>
    </source>
</evidence>
<evidence type="ECO:0000313" key="2">
    <source>
        <dbReference type="EMBL" id="KAL1496617.1"/>
    </source>
</evidence>
<dbReference type="AlphaFoldDB" id="A0AB34IFL2"/>
<dbReference type="EMBL" id="JBGBPQ010000028">
    <property type="protein sequence ID" value="KAL1496617.1"/>
    <property type="molecule type" value="Genomic_DNA"/>
</dbReference>
<name>A0AB34IFL2_PRYPA</name>
<proteinExistence type="predicted"/>
<comment type="caution">
    <text evidence="2">The sequence shown here is derived from an EMBL/GenBank/DDBJ whole genome shotgun (WGS) entry which is preliminary data.</text>
</comment>
<accession>A0AB34IFL2</accession>
<gene>
    <name evidence="2" type="ORF">AB1Y20_014221</name>
</gene>
<protein>
    <submittedName>
        <fullName evidence="2">Uncharacterized protein</fullName>
    </submittedName>
</protein>
<evidence type="ECO:0000313" key="3">
    <source>
        <dbReference type="Proteomes" id="UP001515480"/>
    </source>
</evidence>
<feature type="region of interest" description="Disordered" evidence="1">
    <location>
        <begin position="146"/>
        <end position="183"/>
    </location>
</feature>
<sequence length="265" mass="28671">MLPTVLPRLVTCWQGACHTAHCKCAHCLKRNALESAIPALHATVKALDELIGEGGRGLLCTPRLDLAAKGAQPMRSARAEKPPPRYALPQGQMQGLGAERLVRRVVSVRPAQATTCCKCSTQELQPPPAASGKRSRHMSPLATQISKLSPAATARRHRPTSDQLSSFGRSPSPRRSCRPSTTPSLLAHQQLAWLEIPRQSAVTRRSASEKHGKNFRCGNSVSACENSAHPAPRESPLGCGLGSRKIDLLEQLNQKSPERLNAMRT</sequence>
<keyword evidence="3" id="KW-1185">Reference proteome</keyword>